<keyword evidence="2 8" id="KW-0963">Cytoplasm</keyword>
<dbReference type="InterPro" id="IPR002300">
    <property type="entry name" value="aa-tRNA-synth_Ia"/>
</dbReference>
<dbReference type="EC" id="6.1.1.4" evidence="8"/>
<dbReference type="SUPFAM" id="SSF47323">
    <property type="entry name" value="Anticodon-binding domain of a subclass of class I aminoacyl-tRNA synthetases"/>
    <property type="match status" value="1"/>
</dbReference>
<protein>
    <recommendedName>
        <fullName evidence="8">Leucine--tRNA ligase</fullName>
        <ecNumber evidence="8">6.1.1.4</ecNumber>
    </recommendedName>
    <alternativeName>
        <fullName evidence="8">Leucyl-tRNA synthetase</fullName>
        <shortName evidence="8">LeuRS</shortName>
    </alternativeName>
</protein>
<dbReference type="NCBIfam" id="NF008957">
    <property type="entry name" value="PRK12300.1"/>
    <property type="match status" value="1"/>
</dbReference>
<keyword evidence="5 8" id="KW-0067">ATP-binding</keyword>
<evidence type="ECO:0000256" key="7">
    <source>
        <dbReference type="ARBA" id="ARBA00023146"/>
    </source>
</evidence>
<dbReference type="PANTHER" id="PTHR45794">
    <property type="entry name" value="LEUCYL-TRNA SYNTHETASE"/>
    <property type="match status" value="1"/>
</dbReference>
<keyword evidence="3 8" id="KW-0436">Ligase</keyword>
<dbReference type="Gene3D" id="3.90.740.10">
    <property type="entry name" value="Valyl/Leucyl/Isoleucyl-tRNA synthetase, editing domain"/>
    <property type="match status" value="1"/>
</dbReference>
<dbReference type="EMBL" id="AP018553">
    <property type="protein sequence ID" value="BBD73988.1"/>
    <property type="molecule type" value="Genomic_DNA"/>
</dbReference>
<evidence type="ECO:0000259" key="9">
    <source>
        <dbReference type="Pfam" id="PF00133"/>
    </source>
</evidence>
<dbReference type="Pfam" id="PF08264">
    <property type="entry name" value="Anticodon_1"/>
    <property type="match status" value="1"/>
</dbReference>
<dbReference type="NCBIfam" id="TIGR00395">
    <property type="entry name" value="leuS_arch"/>
    <property type="match status" value="1"/>
</dbReference>
<dbReference type="GO" id="GO:0006429">
    <property type="term" value="P:leucyl-tRNA aminoacylation"/>
    <property type="evidence" value="ECO:0007669"/>
    <property type="project" value="UniProtKB-UniRule"/>
</dbReference>
<dbReference type="GeneID" id="38667832"/>
<comment type="similarity">
    <text evidence="1 8">Belongs to the class-I aminoacyl-tRNA synthetase family.</text>
</comment>
<dbReference type="AlphaFoldDB" id="A0A348B736"/>
<feature type="short sequence motif" description="'HIGH' region" evidence="8">
    <location>
        <begin position="47"/>
        <end position="57"/>
    </location>
</feature>
<dbReference type="SUPFAM" id="SSF52374">
    <property type="entry name" value="Nucleotidylyl transferase"/>
    <property type="match status" value="1"/>
</dbReference>
<name>A0A348B736_9CREN</name>
<accession>A0A348B736</accession>
<dbReference type="InterPro" id="IPR004493">
    <property type="entry name" value="Leu-tRNA-synth_Ia_arc/euk"/>
</dbReference>
<dbReference type="Proteomes" id="UP000276741">
    <property type="component" value="Chromosome"/>
</dbReference>
<dbReference type="SUPFAM" id="SSF50677">
    <property type="entry name" value="ValRS/IleRS/LeuRS editing domain"/>
    <property type="match status" value="1"/>
</dbReference>
<dbReference type="InterPro" id="IPR009080">
    <property type="entry name" value="tRNAsynth_Ia_anticodon-bd"/>
</dbReference>
<reference evidence="12" key="4">
    <citation type="submission" date="2020-09" db="EMBL/GenBank/DDBJ databases">
        <authorList>
            <person name="Sun Q."/>
            <person name="Ohkuma M."/>
        </authorList>
    </citation>
    <scope>NUCLEOTIDE SEQUENCE</scope>
    <source>
        <strain evidence="12">JCM 31740</strain>
    </source>
</reference>
<keyword evidence="6 8" id="KW-0648">Protein biosynthesis</keyword>
<dbReference type="InterPro" id="IPR020791">
    <property type="entry name" value="Leu-tRNA-lgase_arc"/>
</dbReference>
<gene>
    <name evidence="8" type="primary">leuS</name>
    <name evidence="12" type="ORF">GCM10007116_19580</name>
    <name evidence="11" type="ORF">HS1genome_2377</name>
</gene>
<evidence type="ECO:0000313" key="12">
    <source>
        <dbReference type="EMBL" id="GGU02633.1"/>
    </source>
</evidence>
<proteinExistence type="inferred from homology"/>
<reference evidence="11" key="3">
    <citation type="journal article" date="2019" name="BMC Res. Notes">
        <title>Complete genome sequence of the Sulfodiicoccus acidiphilus strain HS-1T, the first crenarchaeon that lacks polB3, isolated from an acidic hot spring in Ohwaku-dani, Hakone, Japan.</title>
        <authorList>
            <person name="Sakai H.D."/>
            <person name="Kurosawa N."/>
        </authorList>
    </citation>
    <scope>NUCLEOTIDE SEQUENCE</scope>
    <source>
        <strain evidence="11">HS-1</strain>
    </source>
</reference>
<evidence type="ECO:0000256" key="4">
    <source>
        <dbReference type="ARBA" id="ARBA00022741"/>
    </source>
</evidence>
<dbReference type="Gene3D" id="3.40.50.620">
    <property type="entry name" value="HUPs"/>
    <property type="match status" value="1"/>
</dbReference>
<dbReference type="HAMAP" id="MF_00049_A">
    <property type="entry name" value="Leu_tRNA_synth_A"/>
    <property type="match status" value="1"/>
</dbReference>
<feature type="domain" description="Methionyl/Valyl/Leucyl/Isoleucyl-tRNA synthetase anticodon-binding" evidence="10">
    <location>
        <begin position="703"/>
        <end position="829"/>
    </location>
</feature>
<dbReference type="GO" id="GO:0005524">
    <property type="term" value="F:ATP binding"/>
    <property type="evidence" value="ECO:0007669"/>
    <property type="project" value="UniProtKB-UniRule"/>
</dbReference>
<feature type="binding site" evidence="8">
    <location>
        <position position="635"/>
    </location>
    <ligand>
        <name>ATP</name>
        <dbReference type="ChEBI" id="CHEBI:30616"/>
    </ligand>
</feature>
<evidence type="ECO:0000256" key="2">
    <source>
        <dbReference type="ARBA" id="ARBA00022490"/>
    </source>
</evidence>
<evidence type="ECO:0000256" key="1">
    <source>
        <dbReference type="ARBA" id="ARBA00005594"/>
    </source>
</evidence>
<dbReference type="Proteomes" id="UP000616143">
    <property type="component" value="Unassembled WGS sequence"/>
</dbReference>
<dbReference type="InterPro" id="IPR009008">
    <property type="entry name" value="Val/Leu/Ile-tRNA-synth_edit"/>
</dbReference>
<evidence type="ECO:0000259" key="10">
    <source>
        <dbReference type="Pfam" id="PF08264"/>
    </source>
</evidence>
<dbReference type="Gene3D" id="1.10.730.10">
    <property type="entry name" value="Isoleucyl-tRNA Synthetase, Domain 1"/>
    <property type="match status" value="1"/>
</dbReference>
<dbReference type="PANTHER" id="PTHR45794:SF1">
    <property type="entry name" value="LEUCINE--TRNA LIGASE, CYTOPLASMIC"/>
    <property type="match status" value="1"/>
</dbReference>
<dbReference type="Gene3D" id="1.10.10.720">
    <property type="entry name" value="leucyl-tRNA synthetase"/>
    <property type="match status" value="1"/>
</dbReference>
<evidence type="ECO:0000256" key="5">
    <source>
        <dbReference type="ARBA" id="ARBA00022840"/>
    </source>
</evidence>
<dbReference type="OrthoDB" id="23906at2157"/>
<keyword evidence="13" id="KW-1185">Reference proteome</keyword>
<dbReference type="GO" id="GO:0004823">
    <property type="term" value="F:leucine-tRNA ligase activity"/>
    <property type="evidence" value="ECO:0007669"/>
    <property type="project" value="UniProtKB-UniRule"/>
</dbReference>
<feature type="domain" description="Aminoacyl-tRNA synthetase class Ia" evidence="9">
    <location>
        <begin position="19"/>
        <end position="671"/>
    </location>
</feature>
<comment type="subcellular location">
    <subcellularLocation>
        <location evidence="8">Cytoplasm</location>
    </subcellularLocation>
</comment>
<dbReference type="EMBL" id="BMQS01000023">
    <property type="protein sequence ID" value="GGU02633.1"/>
    <property type="molecule type" value="Genomic_DNA"/>
</dbReference>
<evidence type="ECO:0000313" key="11">
    <source>
        <dbReference type="EMBL" id="BBD73988.1"/>
    </source>
</evidence>
<dbReference type="GO" id="GO:0002161">
    <property type="term" value="F:aminoacyl-tRNA deacylase activity"/>
    <property type="evidence" value="ECO:0007669"/>
    <property type="project" value="InterPro"/>
</dbReference>
<reference evidence="12" key="1">
    <citation type="journal article" date="2014" name="Int. J. Syst. Evol. Microbiol.">
        <title>Complete genome sequence of Corynebacterium casei LMG S-19264T (=DSM 44701T), isolated from a smear-ripened cheese.</title>
        <authorList>
            <consortium name="US DOE Joint Genome Institute (JGI-PGF)"/>
            <person name="Walter F."/>
            <person name="Albersmeier A."/>
            <person name="Kalinowski J."/>
            <person name="Ruckert C."/>
        </authorList>
    </citation>
    <scope>NUCLEOTIDE SEQUENCE</scope>
    <source>
        <strain evidence="12">JCM 31740</strain>
    </source>
</reference>
<dbReference type="Gene3D" id="3.30.2320.20">
    <property type="entry name" value="Class I aminoacyl-tRNA synthetases (RS)"/>
    <property type="match status" value="1"/>
</dbReference>
<dbReference type="Pfam" id="PF00133">
    <property type="entry name" value="tRNA-synt_1"/>
    <property type="match status" value="1"/>
</dbReference>
<dbReference type="InterPro" id="IPR013155">
    <property type="entry name" value="M/V/L/I-tRNA-synth_anticd-bd"/>
</dbReference>
<keyword evidence="7 8" id="KW-0030">Aminoacyl-tRNA synthetase</keyword>
<evidence type="ECO:0000256" key="6">
    <source>
        <dbReference type="ARBA" id="ARBA00022917"/>
    </source>
</evidence>
<dbReference type="RefSeq" id="WP_126451208.1">
    <property type="nucleotide sequence ID" value="NZ_AP018553.1"/>
</dbReference>
<dbReference type="InterPro" id="IPR014729">
    <property type="entry name" value="Rossmann-like_a/b/a_fold"/>
</dbReference>
<evidence type="ECO:0000256" key="8">
    <source>
        <dbReference type="HAMAP-Rule" id="MF_00049"/>
    </source>
</evidence>
<keyword evidence="4 8" id="KW-0547">Nucleotide-binding</keyword>
<comment type="catalytic activity">
    <reaction evidence="8">
        <text>tRNA(Leu) + L-leucine + ATP = L-leucyl-tRNA(Leu) + AMP + diphosphate</text>
        <dbReference type="Rhea" id="RHEA:11688"/>
        <dbReference type="Rhea" id="RHEA-COMP:9613"/>
        <dbReference type="Rhea" id="RHEA-COMP:9622"/>
        <dbReference type="ChEBI" id="CHEBI:30616"/>
        <dbReference type="ChEBI" id="CHEBI:33019"/>
        <dbReference type="ChEBI" id="CHEBI:57427"/>
        <dbReference type="ChEBI" id="CHEBI:78442"/>
        <dbReference type="ChEBI" id="CHEBI:78494"/>
        <dbReference type="ChEBI" id="CHEBI:456215"/>
        <dbReference type="EC" id="6.1.1.4"/>
    </reaction>
</comment>
<evidence type="ECO:0000256" key="3">
    <source>
        <dbReference type="ARBA" id="ARBA00022598"/>
    </source>
</evidence>
<feature type="short sequence motif" description="'KMSKS' region" evidence="8">
    <location>
        <begin position="632"/>
        <end position="636"/>
    </location>
</feature>
<sequence length="956" mass="109613">MNEVSSNFVSVLREIASKWQTVWSSGKVYDAEPDPKRPKFFLTAAFPYPNSPPHLGHARTYGTADVYARYMRMKGYNVLFPLGFHFTGTPIITMADDIARGDRELIDIFKSIYDIPPDKISMLADPLFMANYFKDEIKAALTEMGMSLDWRREFTTIDPEFSSFITWQFKKLSERGFVVKDTHPVGWCPVHNLPVGMHDTKGDVEPEIGEFTLIYFETDSGILPAATLRPETVLGVVCIWINPSEKYVSVEMDGKKFIMAEKAAQKLAFQVDDLRIVDKVDHSKLLELKAKNPLTNMFVPVIQAEFVDPLMGTGVVMSVPAHAPFDYFYIKKKGLKVTPIKVIDVPGEQVPLAVKLVDQHPPKGKEELEKLTEEVYKTEFHRGKMSPDVLQLAAPQHREELSKLVGASVKEAREMLTSFLIRKGQGRRIYEMMNRPVYCRCGNETVVKLLKDQWFLDYGNEKWKELSRELLAQMRLLPEEVRKDFQYSIEWLEKRACARTRGLGTPLPWDKRWIIESLSDSTIYMAYYTFVKTMRDAGIRATQLTPEVWDYLLLGEGDVKQVSQRSAIPEDVLSKMRNEFLYWYPLDSRHSGKDLIPNHLSFFIFNHAAIFPRELWPKQIVVNGFVLYEGKKMSKSLRNILSLRRAIRTYGADTVRLTVLGGAEIGTDSNFTDSDAKSVLEQLRWLYEFSRSITGSETVDVPERWLMSKLQLAVGDVTTAMEQLRLREVMNTLVYKLRYYVEDYLDMVKAANRGPNEKILRQFIETWIKMLFPLAPHISQEIWSSLGHRTLLDTEKWPVMESSLVDVESELSVEYIHSLIDDIKSIMNVVGGRAEEASIYVAERDKGELLRKVILELKQGKGFGELMKEMRPHDRESANLLRRVIEQASQMKVELREKVLAINLDELSVISKFSSYIAMKTGLKAVKAYEASMMKVHGVKKDSLPMKPAIMLLTKG</sequence>
<dbReference type="KEGG" id="sacd:HS1genome_2377"/>
<reference evidence="13" key="2">
    <citation type="submission" date="2018-04" db="EMBL/GenBank/DDBJ databases">
        <title>Complete genome sequence of Sulfodiicoccus acidiphilus strain HS-1.</title>
        <authorList>
            <person name="Sakai H.D."/>
            <person name="Kurosawa N."/>
        </authorList>
    </citation>
    <scope>NUCLEOTIDE SEQUENCE [LARGE SCALE GENOMIC DNA]</scope>
    <source>
        <strain evidence="13">HS-1</strain>
    </source>
</reference>
<evidence type="ECO:0000313" key="13">
    <source>
        <dbReference type="Proteomes" id="UP000276741"/>
    </source>
</evidence>
<organism evidence="11 13">
    <name type="scientific">Sulfodiicoccus acidiphilus</name>
    <dbReference type="NCBI Taxonomy" id="1670455"/>
    <lineage>
        <taxon>Archaea</taxon>
        <taxon>Thermoproteota</taxon>
        <taxon>Thermoprotei</taxon>
        <taxon>Sulfolobales</taxon>
        <taxon>Sulfolobaceae</taxon>
        <taxon>Sulfodiicoccus</taxon>
    </lineage>
</organism>
<dbReference type="GO" id="GO:0005737">
    <property type="term" value="C:cytoplasm"/>
    <property type="evidence" value="ECO:0007669"/>
    <property type="project" value="UniProtKB-SubCell"/>
</dbReference>